<reference evidence="18" key="1">
    <citation type="submission" date="2018-08" db="EMBL/GenBank/DDBJ databases">
        <authorList>
            <person name="Cornetti L."/>
        </authorList>
    </citation>
    <scope>NUCLEOTIDE SEQUENCE</scope>
    <source>
        <strain evidence="18">FI-BAL1-1</strain>
    </source>
</reference>
<feature type="signal peptide" evidence="17">
    <location>
        <begin position="1"/>
        <end position="20"/>
    </location>
</feature>
<dbReference type="EC" id="2.4.1.221" evidence="4"/>
<evidence type="ECO:0000256" key="6">
    <source>
        <dbReference type="ARBA" id="ARBA00022676"/>
    </source>
</evidence>
<evidence type="ECO:0000256" key="16">
    <source>
        <dbReference type="ARBA" id="ARBA00048647"/>
    </source>
</evidence>
<dbReference type="EMBL" id="LR000069">
    <property type="protein sequence ID" value="SVE69688.1"/>
    <property type="molecule type" value="mRNA"/>
</dbReference>
<accession>A0A4Y7LKU7</accession>
<dbReference type="Pfam" id="PF10250">
    <property type="entry name" value="O-FucT"/>
    <property type="match status" value="1"/>
</dbReference>
<evidence type="ECO:0000256" key="2">
    <source>
        <dbReference type="ARBA" id="ARBA00004922"/>
    </source>
</evidence>
<comment type="pathway">
    <text evidence="2">Protein modification; protein glycosylation.</text>
</comment>
<evidence type="ECO:0000256" key="7">
    <source>
        <dbReference type="ARBA" id="ARBA00022679"/>
    </source>
</evidence>
<dbReference type="GO" id="GO:0006004">
    <property type="term" value="P:fucose metabolic process"/>
    <property type="evidence" value="ECO:0007669"/>
    <property type="project" value="UniProtKB-KW"/>
</dbReference>
<gene>
    <name evidence="18" type="primary">EOG090X02RM</name>
</gene>
<keyword evidence="6" id="KW-0328">Glycosyltransferase</keyword>
<evidence type="ECO:0000256" key="13">
    <source>
        <dbReference type="ARBA" id="ARBA00023277"/>
    </source>
</evidence>
<evidence type="ECO:0000256" key="5">
    <source>
        <dbReference type="ARBA" id="ARBA00021745"/>
    </source>
</evidence>
<protein>
    <recommendedName>
        <fullName evidence="5">GDP-fucose protein O-fucosyltransferase 1</fullName>
        <ecNumber evidence="4">2.4.1.221</ecNumber>
    </recommendedName>
    <alternativeName>
        <fullName evidence="14">Peptide-O-fucosyltransferase 1</fullName>
    </alternativeName>
</protein>
<evidence type="ECO:0000256" key="11">
    <source>
        <dbReference type="ARBA" id="ARBA00023180"/>
    </source>
</evidence>
<evidence type="ECO:0000256" key="10">
    <source>
        <dbReference type="ARBA" id="ARBA00023157"/>
    </source>
</evidence>
<keyword evidence="11" id="KW-0325">Glycoprotein</keyword>
<sequence length="381" mass="43349">MNVFYFANLLVLFFLLNVQGSSIDENGYLAYCPCMGRFGNQADHFLGSFAFAKALNRTLILPPFVEYRYGEPKSVQVPFTRYFKLDALMAYHKVIPMEDFMDNLAPNIWPPGNRTAFCYMARGQEGSSCNAKEGNPFGPFWDTFSVDFDHSEYYGPLNYDTHHQDMASRWNQQYPATKFPVLAFTGAPASFPVQEENRDLHQYLVWSDHIMSRAIDFIRSNLPVGPYIGIHLRNGADWTKACEHIAHSPNLFSAPQCLGYRNELGKATQEMCFPTHEIITKQVKLAVKEYKAKSVFVSSDNDHMINVLIKALKRMEISVHKMPNPEPHVDLAILGRANYFIGNCISSFTAFAARERNVNGLPTGFWGFPPNRGSKLKHEEL</sequence>
<comment type="similarity">
    <text evidence="3">Belongs to the glycosyltransferase 65 family.</text>
</comment>
<keyword evidence="13" id="KW-0119">Carbohydrate metabolism</keyword>
<evidence type="ECO:0000256" key="8">
    <source>
        <dbReference type="ARBA" id="ARBA00022824"/>
    </source>
</evidence>
<evidence type="ECO:0000256" key="9">
    <source>
        <dbReference type="ARBA" id="ARBA00022976"/>
    </source>
</evidence>
<organism evidence="18">
    <name type="scientific">Eubosmina coregoni</name>
    <dbReference type="NCBI Taxonomy" id="186181"/>
    <lineage>
        <taxon>Eukaryota</taxon>
        <taxon>Metazoa</taxon>
        <taxon>Ecdysozoa</taxon>
        <taxon>Arthropoda</taxon>
        <taxon>Crustacea</taxon>
        <taxon>Branchiopoda</taxon>
        <taxon>Diplostraca</taxon>
        <taxon>Cladocera</taxon>
        <taxon>Anomopoda</taxon>
        <taxon>Bosminidae</taxon>
        <taxon>Eubosmina</taxon>
    </lineage>
</organism>
<evidence type="ECO:0000256" key="1">
    <source>
        <dbReference type="ARBA" id="ARBA00004240"/>
    </source>
</evidence>
<keyword evidence="7" id="KW-0808">Transferase</keyword>
<dbReference type="PANTHER" id="PTHR21420:SF10">
    <property type="entry name" value="GDP-FUCOSE PROTEIN O-FUCOSYLTRANSFERASE 1"/>
    <property type="match status" value="1"/>
</dbReference>
<evidence type="ECO:0000256" key="14">
    <source>
        <dbReference type="ARBA" id="ARBA00033080"/>
    </source>
</evidence>
<name>A0A4Y7LKU7_9CRUS</name>
<dbReference type="GO" id="GO:0046922">
    <property type="term" value="F:peptide-O-fucosyltransferase activity"/>
    <property type="evidence" value="ECO:0007669"/>
    <property type="project" value="UniProtKB-EC"/>
</dbReference>
<dbReference type="GO" id="GO:0005783">
    <property type="term" value="C:endoplasmic reticulum"/>
    <property type="evidence" value="ECO:0007669"/>
    <property type="project" value="UniProtKB-SubCell"/>
</dbReference>
<dbReference type="CDD" id="cd11302">
    <property type="entry name" value="O-FucT-1"/>
    <property type="match status" value="1"/>
</dbReference>
<comment type="catalytic activity">
    <reaction evidence="15">
        <text>L-threonyl-[protein] + GDP-beta-L-fucose = 3-O-(alpha-L-fucosyl)-L-threonyl-[protein] + GDP + H(+)</text>
        <dbReference type="Rhea" id="RHEA:70491"/>
        <dbReference type="Rhea" id="RHEA-COMP:11060"/>
        <dbReference type="Rhea" id="RHEA-COMP:17915"/>
        <dbReference type="ChEBI" id="CHEBI:15378"/>
        <dbReference type="ChEBI" id="CHEBI:30013"/>
        <dbReference type="ChEBI" id="CHEBI:57273"/>
        <dbReference type="ChEBI" id="CHEBI:58189"/>
        <dbReference type="ChEBI" id="CHEBI:189631"/>
        <dbReference type="EC" id="2.4.1.221"/>
    </reaction>
    <physiologicalReaction direction="left-to-right" evidence="15">
        <dbReference type="Rhea" id="RHEA:70492"/>
    </physiologicalReaction>
</comment>
<proteinExistence type="evidence at transcript level"/>
<evidence type="ECO:0000256" key="12">
    <source>
        <dbReference type="ARBA" id="ARBA00023253"/>
    </source>
</evidence>
<evidence type="ECO:0000256" key="15">
    <source>
        <dbReference type="ARBA" id="ARBA00047273"/>
    </source>
</evidence>
<keyword evidence="17" id="KW-0732">Signal</keyword>
<feature type="chain" id="PRO_5021296223" description="GDP-fucose protein O-fucosyltransferase 1" evidence="17">
    <location>
        <begin position="21"/>
        <end position="381"/>
    </location>
</feature>
<keyword evidence="10" id="KW-1015">Disulfide bond</keyword>
<dbReference type="UniPathway" id="UPA00378"/>
<evidence type="ECO:0000256" key="3">
    <source>
        <dbReference type="ARBA" id="ARBA00010626"/>
    </source>
</evidence>
<keyword evidence="12" id="KW-0294">Fucose metabolism</keyword>
<dbReference type="InterPro" id="IPR019378">
    <property type="entry name" value="GDP-Fuc_O-FucTrfase"/>
</dbReference>
<keyword evidence="8" id="KW-0256">Endoplasmic reticulum</keyword>
<evidence type="ECO:0000256" key="4">
    <source>
        <dbReference type="ARBA" id="ARBA00012196"/>
    </source>
</evidence>
<comment type="subcellular location">
    <subcellularLocation>
        <location evidence="1">Endoplasmic reticulum</location>
    </subcellularLocation>
</comment>
<keyword evidence="9" id="KW-0914">Notch signaling pathway</keyword>
<dbReference type="Gene3D" id="3.40.50.11350">
    <property type="match status" value="1"/>
</dbReference>
<dbReference type="PANTHER" id="PTHR21420">
    <property type="entry name" value="GDP-FUCOSE PROTEIN O-FUCOSYLTRANSFERASE 1"/>
    <property type="match status" value="1"/>
</dbReference>
<evidence type="ECO:0000313" key="18">
    <source>
        <dbReference type="EMBL" id="SVE69688.1"/>
    </source>
</evidence>
<dbReference type="Gene3D" id="3.40.50.11340">
    <property type="match status" value="1"/>
</dbReference>
<dbReference type="AlphaFoldDB" id="A0A4Y7LKU7"/>
<dbReference type="InterPro" id="IPR039922">
    <property type="entry name" value="POFUT1"/>
</dbReference>
<evidence type="ECO:0000256" key="17">
    <source>
        <dbReference type="SAM" id="SignalP"/>
    </source>
</evidence>
<dbReference type="GO" id="GO:0007219">
    <property type="term" value="P:Notch signaling pathway"/>
    <property type="evidence" value="ECO:0007669"/>
    <property type="project" value="UniProtKB-KW"/>
</dbReference>
<comment type="catalytic activity">
    <reaction evidence="16">
        <text>L-seryl-[protein] + GDP-beta-L-fucose = 3-O-(alpha-L-fucosyl)-L-seryl-[protein] + GDP + H(+)</text>
        <dbReference type="Rhea" id="RHEA:63644"/>
        <dbReference type="Rhea" id="RHEA-COMP:9863"/>
        <dbReference type="Rhea" id="RHEA-COMP:17914"/>
        <dbReference type="ChEBI" id="CHEBI:15378"/>
        <dbReference type="ChEBI" id="CHEBI:29999"/>
        <dbReference type="ChEBI" id="CHEBI:57273"/>
        <dbReference type="ChEBI" id="CHEBI:58189"/>
        <dbReference type="ChEBI" id="CHEBI:189632"/>
        <dbReference type="EC" id="2.4.1.221"/>
    </reaction>
    <physiologicalReaction direction="left-to-right" evidence="16">
        <dbReference type="Rhea" id="RHEA:63645"/>
    </physiologicalReaction>
</comment>